<dbReference type="UniPathway" id="UPA00017"/>
<evidence type="ECO:0000256" key="5">
    <source>
        <dbReference type="ARBA" id="ARBA00019087"/>
    </source>
</evidence>
<reference evidence="17 18" key="1">
    <citation type="journal article" date="2013" name="Genome Announc.">
        <title>Draft genome sequence of Serratia sp. strain ATCC 39006, a model bacterium for analysis of the biosynthesis and regulation of prodigiosin, a carbapenem, and gas vesicles.</title>
        <authorList>
            <person name="Fineran P.C."/>
            <person name="Iglesias Cans M.C."/>
            <person name="Ramsay J.P."/>
            <person name="Wilf N.M."/>
            <person name="Cossyleon D."/>
            <person name="McNeil M.B."/>
            <person name="Williamson N.R."/>
            <person name="Monson R.E."/>
            <person name="Becher S.A."/>
            <person name="Stanton J.A."/>
            <person name="Brugger K."/>
            <person name="Brown S.D."/>
            <person name="Salmond G.P."/>
        </authorList>
    </citation>
    <scope>NUCLEOTIDE SEQUENCE [LARGE SCALE GENOMIC DNA]</scope>
    <source>
        <strain evidence="17">ATCC 39006</strain>
        <strain evidence="18">ATCC 39006 / SC 11482</strain>
    </source>
</reference>
<dbReference type="GO" id="GO:0005886">
    <property type="term" value="C:plasma membrane"/>
    <property type="evidence" value="ECO:0007669"/>
    <property type="project" value="TreeGrafter"/>
</dbReference>
<evidence type="ECO:0000256" key="2">
    <source>
        <dbReference type="ARBA" id="ARBA00004993"/>
    </source>
</evidence>
<evidence type="ECO:0000256" key="11">
    <source>
        <dbReference type="ARBA" id="ARBA00049191"/>
    </source>
</evidence>
<feature type="binding site" evidence="12">
    <location>
        <position position="177"/>
    </location>
    <ligand>
        <name>CoA</name>
        <dbReference type="ChEBI" id="CHEBI:57287"/>
    </ligand>
</feature>
<evidence type="ECO:0000256" key="4">
    <source>
        <dbReference type="ARBA" id="ARBA00011503"/>
    </source>
</evidence>
<evidence type="ECO:0000313" key="19">
    <source>
        <dbReference type="Proteomes" id="UP000233778"/>
    </source>
</evidence>
<gene>
    <name evidence="16" type="ORF">CWC46_10600</name>
    <name evidence="17" type="ORF">Ser39006_010605</name>
</gene>
<reference evidence="17" key="4">
    <citation type="submission" date="2017-11" db="EMBL/GenBank/DDBJ databases">
        <title>Complete genome sequence of Serratia sp. ATCC 39006.</title>
        <authorList>
            <person name="Hampton H.G."/>
            <person name="Jackson S.A."/>
            <person name="Jauregui R."/>
            <person name="Poulter G.T.M."/>
            <person name="Salmond G.P.C."/>
            <person name="Fineran P.C."/>
        </authorList>
    </citation>
    <scope>NUCLEOTIDE SEQUENCE</scope>
    <source>
        <strain evidence="17">ATCC 39006</strain>
    </source>
</reference>
<dbReference type="PANTHER" id="PTHR38096">
    <property type="entry name" value="ENTEROBACTIN SYNTHASE COMPONENT D"/>
    <property type="match status" value="1"/>
</dbReference>
<evidence type="ECO:0000256" key="8">
    <source>
        <dbReference type="ARBA" id="ARBA00029894"/>
    </source>
</evidence>
<dbReference type="InterPro" id="IPR008278">
    <property type="entry name" value="4-PPantetheinyl_Trfase_dom"/>
</dbReference>
<dbReference type="Proteomes" id="UP000233778">
    <property type="component" value="Chromosome"/>
</dbReference>
<comment type="catalytic activity">
    <reaction evidence="11">
        <text>apo-[peptidyl-carrier protein] + CoA = holo-[peptidyl-carrier protein] + adenosine 3',5'-bisphosphate + H(+)</text>
        <dbReference type="Rhea" id="RHEA:46228"/>
        <dbReference type="Rhea" id="RHEA-COMP:11479"/>
        <dbReference type="Rhea" id="RHEA-COMP:11480"/>
        <dbReference type="ChEBI" id="CHEBI:15378"/>
        <dbReference type="ChEBI" id="CHEBI:29999"/>
        <dbReference type="ChEBI" id="CHEBI:57287"/>
        <dbReference type="ChEBI" id="CHEBI:58343"/>
        <dbReference type="ChEBI" id="CHEBI:64479"/>
    </reaction>
</comment>
<feature type="binding site" evidence="12">
    <location>
        <position position="173"/>
    </location>
    <ligand>
        <name>CoA</name>
        <dbReference type="ChEBI" id="CHEBI:57287"/>
    </ligand>
</feature>
<reference evidence="17" key="2">
    <citation type="submission" date="2013-09" db="EMBL/GenBank/DDBJ databases">
        <authorList>
            <person name="Wang G."/>
            <person name="Yang Y."/>
            <person name="Su Y."/>
        </authorList>
    </citation>
    <scope>NUCLEOTIDE SEQUENCE</scope>
    <source>
        <strain evidence="17">ATCC 39006</strain>
    </source>
</reference>
<dbReference type="GO" id="GO:0009366">
    <property type="term" value="C:enterobactin synthetase complex"/>
    <property type="evidence" value="ECO:0007669"/>
    <property type="project" value="InterPro"/>
</dbReference>
<feature type="domain" description="4'-phosphopantetheinyl transferase N-terminal" evidence="15">
    <location>
        <begin position="53"/>
        <end position="116"/>
    </location>
</feature>
<evidence type="ECO:0000313" key="16">
    <source>
        <dbReference type="EMBL" id="AUH00212.1"/>
    </source>
</evidence>
<feature type="binding site" evidence="13">
    <location>
        <position position="129"/>
    </location>
    <ligand>
        <name>Mg(2+)</name>
        <dbReference type="ChEBI" id="CHEBI:18420"/>
    </ligand>
</feature>
<sequence>MSFSSSFLLTQFMKLTVSPLVYNANLHVANCWFDISRFDDDLFIKENIFLPATVKCSTGKRRAEYFAGRYLAKQCLTEMGIQQFNVFSDSNRCPIWPEHLLGSISHSNDSAICIVAKKKDYAAVGVDTENWVVQANAAEELGNVVLDQRERWLVNTMSEGLDKYFTHIFSAKESIFKALYPAVGRYFNFSAAKLISMDLPQDSLCFELAENLADAYCEGVQLRVWFNESASGVTTLCLIEHKNISG</sequence>
<dbReference type="SUPFAM" id="SSF56214">
    <property type="entry name" value="4'-phosphopantetheinyl transferase"/>
    <property type="match status" value="1"/>
</dbReference>
<comment type="similarity">
    <text evidence="3">Belongs to the P-Pant transferase superfamily. EntD family.</text>
</comment>
<feature type="binding site" evidence="12">
    <location>
        <position position="61"/>
    </location>
    <ligand>
        <name>CoA</name>
        <dbReference type="ChEBI" id="CHEBI:57287"/>
    </ligand>
</feature>
<proteinExistence type="inferred from homology"/>
<dbReference type="PANTHER" id="PTHR38096:SF1">
    <property type="entry name" value="ENTEROBACTIN SYNTHASE COMPONENT D"/>
    <property type="match status" value="1"/>
</dbReference>
<feature type="binding site" evidence="13">
    <location>
        <position position="127"/>
    </location>
    <ligand>
        <name>Mg(2+)</name>
        <dbReference type="ChEBI" id="CHEBI:18420"/>
    </ligand>
</feature>
<accession>A0A2I5TJ23</accession>
<dbReference type="InterPro" id="IPR037143">
    <property type="entry name" value="4-PPantetheinyl_Trfase_dom_sf"/>
</dbReference>
<dbReference type="EMBL" id="CP025085">
    <property type="protein sequence ID" value="AUH00212.1"/>
    <property type="molecule type" value="Genomic_DNA"/>
</dbReference>
<feature type="binding site" evidence="12">
    <location>
        <position position="127"/>
    </location>
    <ligand>
        <name>CoA</name>
        <dbReference type="ChEBI" id="CHEBI:57287"/>
    </ligand>
</feature>
<comment type="cofactor">
    <cofactor evidence="13">
        <name>Mg(2+)</name>
        <dbReference type="ChEBI" id="CHEBI:18420"/>
    </cofactor>
</comment>
<dbReference type="Pfam" id="PF17837">
    <property type="entry name" value="4PPT_N"/>
    <property type="match status" value="1"/>
</dbReference>
<organism evidence="17 18">
    <name type="scientific">Serratia sp. (strain ATCC 39006)</name>
    <name type="common">Prodigiosinella confusarubida</name>
    <dbReference type="NCBI Taxonomy" id="104623"/>
    <lineage>
        <taxon>Bacteria</taxon>
        <taxon>Pseudomonadati</taxon>
        <taxon>Pseudomonadota</taxon>
        <taxon>Gammaproteobacteria</taxon>
        <taxon>Enterobacterales</taxon>
        <taxon>Pectobacteriaceae</taxon>
        <taxon>Prodigiosinella</taxon>
    </lineage>
</organism>
<keyword evidence="13" id="KW-0479">Metal-binding</keyword>
<dbReference type="GO" id="GO:0008897">
    <property type="term" value="F:holo-[acyl-carrier-protein] synthase activity"/>
    <property type="evidence" value="ECO:0007669"/>
    <property type="project" value="InterPro"/>
</dbReference>
<evidence type="ECO:0000313" key="17">
    <source>
        <dbReference type="EMBL" id="AUH04532.1"/>
    </source>
</evidence>
<comment type="pathway">
    <text evidence="2">Siderophore biosynthesis; enterobactin biosynthesis.</text>
</comment>
<dbReference type="Gene3D" id="3.90.470.20">
    <property type="entry name" value="4'-phosphopantetheinyl transferase domain"/>
    <property type="match status" value="1"/>
</dbReference>
<evidence type="ECO:0000256" key="7">
    <source>
        <dbReference type="ARBA" id="ARBA00023191"/>
    </source>
</evidence>
<feature type="binding site" evidence="12">
    <location>
        <begin position="105"/>
        <end position="106"/>
    </location>
    <ligand>
        <name>CoA</name>
        <dbReference type="ChEBI" id="CHEBI:57287"/>
    </ligand>
</feature>
<dbReference type="KEGG" id="serq:CWC46_10600"/>
<dbReference type="Proteomes" id="UP000017700">
    <property type="component" value="Chromosome"/>
</dbReference>
<dbReference type="STRING" id="104623.Ser39006_03348"/>
<dbReference type="KEGG" id="sera:Ser39006_010605"/>
<feature type="binding site" evidence="12">
    <location>
        <position position="69"/>
    </location>
    <ligand>
        <name>CoA</name>
        <dbReference type="ChEBI" id="CHEBI:57287"/>
    </ligand>
</feature>
<comment type="subunit">
    <text evidence="4">EntB, EntD, EntE, and EntF form a multienzyme complex called enterobactin synthase.</text>
</comment>
<evidence type="ECO:0000256" key="1">
    <source>
        <dbReference type="ARBA" id="ARBA00003937"/>
    </source>
</evidence>
<evidence type="ECO:0000259" key="15">
    <source>
        <dbReference type="Pfam" id="PF17837"/>
    </source>
</evidence>
<evidence type="ECO:0000313" key="18">
    <source>
        <dbReference type="Proteomes" id="UP000017700"/>
    </source>
</evidence>
<dbReference type="Pfam" id="PF01648">
    <property type="entry name" value="ACPS"/>
    <property type="match status" value="1"/>
</dbReference>
<dbReference type="InterPro" id="IPR041354">
    <property type="entry name" value="4PPT_N"/>
</dbReference>
<keyword evidence="6" id="KW-0808">Transferase</keyword>
<dbReference type="PRINTS" id="PR01399">
    <property type="entry name" value="ENTSNTHTASED"/>
</dbReference>
<dbReference type="AlphaFoldDB" id="A0A2I5TJ23"/>
<evidence type="ECO:0000256" key="9">
    <source>
        <dbReference type="ARBA" id="ARBA00031996"/>
    </source>
</evidence>
<keyword evidence="13" id="KW-0460">Magnesium</keyword>
<evidence type="ECO:0000256" key="3">
    <source>
        <dbReference type="ARBA" id="ARBA00008342"/>
    </source>
</evidence>
<dbReference type="GO" id="GO:0000287">
    <property type="term" value="F:magnesium ion binding"/>
    <property type="evidence" value="ECO:0007669"/>
    <property type="project" value="InterPro"/>
</dbReference>
<comment type="function">
    <text evidence="1">Involved in the biosynthesis of the siderophore enterobactin (enterochelin), which is a macrocyclic trimeric lactone of N-(2,3-dihydroxybenzoyl)-serine. The serine trilactone serves as a scaffolding for the three catechol functionalities that provide hexadentate coordination for the tightly ligated iron(2+) atoms. Plays an essential role in the assembly of the enterobactin by catalyzing the transfer of the 4'-phosphopantetheine (Ppant) moiety from coenzyme A to the apo-domains of both EntB (ArCP domain) and EntF (PCP domain) to yield their holo-forms which make them competent for the activation of 2,3-dihydroxybenzoate (DHB) and L-serine, respectively.</text>
</comment>
<protein>
    <recommendedName>
        <fullName evidence="5">Enterobactin synthase component D</fullName>
    </recommendedName>
    <alternativeName>
        <fullName evidence="8">4'-phosphopantetheinyl transferase EntD</fullName>
    </alternativeName>
    <alternativeName>
        <fullName evidence="9">Enterochelin synthase D</fullName>
    </alternativeName>
</protein>
<dbReference type="RefSeq" id="WP_021016610.1">
    <property type="nucleotide sequence ID" value="NZ_CP025084.1"/>
</dbReference>
<reference evidence="16 19" key="3">
    <citation type="submission" date="2017-11" db="EMBL/GenBank/DDBJ databases">
        <title>Complete genome sequence of Serratia sp. ATCC 39006 LacA.</title>
        <authorList>
            <person name="Hampton H.G."/>
            <person name="Jackson S.A."/>
            <person name="Jauregui R."/>
            <person name="Poulter G.T.M."/>
            <person name="Salmond G.P.C."/>
            <person name="Fineran P.C."/>
        </authorList>
    </citation>
    <scope>NUCLEOTIDE SEQUENCE [LARGE SCALE GENOMIC DNA]</scope>
    <source>
        <strain evidence="16 19">ATCC 39006</strain>
    </source>
</reference>
<comment type="catalytic activity">
    <reaction evidence="10">
        <text>apo-[aryl-carrier protein] + CoA = holo-[aryl-carrier protein] + adenosine 3',5'-bisphosphate + H(+)</text>
        <dbReference type="Rhea" id="RHEA:48404"/>
        <dbReference type="Rhea" id="RHEA-COMP:15903"/>
        <dbReference type="Rhea" id="RHEA-COMP:17557"/>
        <dbReference type="ChEBI" id="CHEBI:15378"/>
        <dbReference type="ChEBI" id="CHEBI:29999"/>
        <dbReference type="ChEBI" id="CHEBI:57287"/>
        <dbReference type="ChEBI" id="CHEBI:58343"/>
        <dbReference type="ChEBI" id="CHEBI:64479"/>
    </reaction>
</comment>
<dbReference type="GO" id="GO:0009239">
    <property type="term" value="P:enterobactin biosynthetic process"/>
    <property type="evidence" value="ECO:0007669"/>
    <property type="project" value="UniProtKB-UniPathway"/>
</dbReference>
<evidence type="ECO:0000256" key="10">
    <source>
        <dbReference type="ARBA" id="ARBA00049176"/>
    </source>
</evidence>
<dbReference type="InterPro" id="IPR003542">
    <property type="entry name" value="Enbac_synth_compD-like"/>
</dbReference>
<keyword evidence="18" id="KW-1185">Reference proteome</keyword>
<feature type="domain" description="4'-phosphopantetheinyl transferase" evidence="14">
    <location>
        <begin position="123"/>
        <end position="206"/>
    </location>
</feature>
<evidence type="ECO:0000256" key="6">
    <source>
        <dbReference type="ARBA" id="ARBA00022679"/>
    </source>
</evidence>
<dbReference type="OrthoDB" id="8210607at2"/>
<dbReference type="EMBL" id="CP025084">
    <property type="protein sequence ID" value="AUH04532.1"/>
    <property type="molecule type" value="Genomic_DNA"/>
</dbReference>
<keyword evidence="7" id="KW-0259">Enterobactin biosynthesis</keyword>
<evidence type="ECO:0000256" key="13">
    <source>
        <dbReference type="PIRSR" id="PIRSR603542-2"/>
    </source>
</evidence>
<evidence type="ECO:0000256" key="12">
    <source>
        <dbReference type="PIRSR" id="PIRSR603542-1"/>
    </source>
</evidence>
<evidence type="ECO:0000259" key="14">
    <source>
        <dbReference type="Pfam" id="PF01648"/>
    </source>
</evidence>
<name>A0A2I5TJ23_SERS3</name>